<evidence type="ECO:0000313" key="1">
    <source>
        <dbReference type="EMBL" id="EAA21612.1"/>
    </source>
</evidence>
<sequence length="50" mass="5483">NIKICSMSLTKINPNEEIVTCPFCHSIAKKSFASKLCSNCIVAQLGIKVR</sequence>
<evidence type="ECO:0000313" key="2">
    <source>
        <dbReference type="Proteomes" id="UP000008553"/>
    </source>
</evidence>
<dbReference type="AlphaFoldDB" id="Q7RSX8"/>
<dbReference type="STRING" id="73239.Q7RSX8"/>
<dbReference type="EMBL" id="AABL01000059">
    <property type="protein sequence ID" value="EAA21612.1"/>
    <property type="molecule type" value="Genomic_DNA"/>
</dbReference>
<gene>
    <name evidence="1" type="ORF">PY00224</name>
</gene>
<feature type="non-terminal residue" evidence="1">
    <location>
        <position position="1"/>
    </location>
</feature>
<proteinExistence type="predicted"/>
<protein>
    <submittedName>
        <fullName evidence="1">Uncharacterized protein</fullName>
    </submittedName>
</protein>
<organism evidence="1 2">
    <name type="scientific">Plasmodium yoelii yoelii</name>
    <dbReference type="NCBI Taxonomy" id="73239"/>
    <lineage>
        <taxon>Eukaryota</taxon>
        <taxon>Sar</taxon>
        <taxon>Alveolata</taxon>
        <taxon>Apicomplexa</taxon>
        <taxon>Aconoidasida</taxon>
        <taxon>Haemosporida</taxon>
        <taxon>Plasmodiidae</taxon>
        <taxon>Plasmodium</taxon>
        <taxon>Plasmodium (Vinckeia)</taxon>
    </lineage>
</organism>
<name>Q7RSX8_PLAYO</name>
<keyword evidence="2" id="KW-1185">Reference proteome</keyword>
<dbReference type="InParanoid" id="Q7RSX8"/>
<reference evidence="1 2" key="1">
    <citation type="journal article" date="2002" name="Nature">
        <title>Genome sequence and comparative analysis of the model rodent malaria parasite Plasmodium yoelii yoelii.</title>
        <authorList>
            <person name="Carlton J.M."/>
            <person name="Angiuoli S.V."/>
            <person name="Suh B.B."/>
            <person name="Kooij T.W."/>
            <person name="Pertea M."/>
            <person name="Silva J.C."/>
            <person name="Ermolaeva M.D."/>
            <person name="Allen J.E."/>
            <person name="Selengut J.D."/>
            <person name="Koo H.L."/>
            <person name="Peterson J.D."/>
            <person name="Pop M."/>
            <person name="Kosack D.S."/>
            <person name="Shumway M.F."/>
            <person name="Bidwell S.L."/>
            <person name="Shallom S.J."/>
            <person name="van Aken S.E."/>
            <person name="Riedmuller S.B."/>
            <person name="Feldblyum T.V."/>
            <person name="Cho J.K."/>
            <person name="Quackenbush J."/>
            <person name="Sedegah M."/>
            <person name="Shoaibi A."/>
            <person name="Cummings L.M."/>
            <person name="Florens L."/>
            <person name="Yates J.R."/>
            <person name="Raine J.D."/>
            <person name="Sinden R.E."/>
            <person name="Harris M.A."/>
            <person name="Cunningham D.A."/>
            <person name="Preiser P.R."/>
            <person name="Bergman L.W."/>
            <person name="Vaidya A.B."/>
            <person name="van Lin L.H."/>
            <person name="Janse C.J."/>
            <person name="Waters A.P."/>
            <person name="Smith H.O."/>
            <person name="White O.R."/>
            <person name="Salzberg S.L."/>
            <person name="Venter J.C."/>
            <person name="Fraser C.M."/>
            <person name="Hoffman S.L."/>
            <person name="Gardner M.J."/>
            <person name="Carucci D.J."/>
        </authorList>
    </citation>
    <scope>NUCLEOTIDE SEQUENCE [LARGE SCALE GENOMIC DNA]</scope>
    <source>
        <strain evidence="1 2">17XNL</strain>
    </source>
</reference>
<dbReference type="Proteomes" id="UP000008553">
    <property type="component" value="Unassembled WGS sequence"/>
</dbReference>
<dbReference type="PaxDb" id="73239-Q7RSX8"/>
<accession>Q7RSX8</accession>
<comment type="caution">
    <text evidence="1">The sequence shown here is derived from an EMBL/GenBank/DDBJ whole genome shotgun (WGS) entry which is preliminary data.</text>
</comment>